<evidence type="ECO:0000313" key="2">
    <source>
        <dbReference type="EMBL" id="KAG2916101.1"/>
    </source>
</evidence>
<proteinExistence type="predicted"/>
<organism evidence="4 6">
    <name type="scientific">Phytophthora cactorum</name>
    <dbReference type="NCBI Taxonomy" id="29920"/>
    <lineage>
        <taxon>Eukaryota</taxon>
        <taxon>Sar</taxon>
        <taxon>Stramenopiles</taxon>
        <taxon>Oomycota</taxon>
        <taxon>Peronosporomycetes</taxon>
        <taxon>Peronosporales</taxon>
        <taxon>Peronosporaceae</taxon>
        <taxon>Phytophthora</taxon>
    </lineage>
</organism>
<dbReference type="EMBL" id="RCMV01000912">
    <property type="protein sequence ID" value="KAG3211784.1"/>
    <property type="molecule type" value="Genomic_DNA"/>
</dbReference>
<evidence type="ECO:0000313" key="4">
    <source>
        <dbReference type="EMBL" id="KAG2979698.1"/>
    </source>
</evidence>
<comment type="caution">
    <text evidence="4">The sequence shown here is derived from an EMBL/GenBank/DDBJ whole genome shotgun (WGS) entry which is preliminary data.</text>
</comment>
<dbReference type="Proteomes" id="UP000735874">
    <property type="component" value="Unassembled WGS sequence"/>
</dbReference>
<evidence type="ECO:0000313" key="1">
    <source>
        <dbReference type="EMBL" id="KAG2855902.1"/>
    </source>
</evidence>
<evidence type="ECO:0000313" key="3">
    <source>
        <dbReference type="EMBL" id="KAG2936112.1"/>
    </source>
</evidence>
<dbReference type="VEuPathDB" id="FungiDB:PC110_g12003"/>
<dbReference type="Proteomes" id="UP000774804">
    <property type="component" value="Unassembled WGS sequence"/>
</dbReference>
<dbReference type="Proteomes" id="UP000760860">
    <property type="component" value="Unassembled WGS sequence"/>
</dbReference>
<dbReference type="EMBL" id="RCML01000355">
    <property type="protein sequence ID" value="KAG2979698.1"/>
    <property type="molecule type" value="Genomic_DNA"/>
</dbReference>
<protein>
    <submittedName>
        <fullName evidence="4">Uncharacterized protein</fullName>
    </submittedName>
</protein>
<dbReference type="AlphaFoldDB" id="A0A8T1LBN0"/>
<dbReference type="Proteomes" id="UP000697107">
    <property type="component" value="Unassembled WGS sequence"/>
</dbReference>
<accession>A0A8T1LBN0</accession>
<dbReference type="EMBL" id="RCMK01000331">
    <property type="protein sequence ID" value="KAG2936112.1"/>
    <property type="molecule type" value="Genomic_DNA"/>
</dbReference>
<gene>
    <name evidence="1" type="ORF">PC113_g12038</name>
    <name evidence="2" type="ORF">PC115_g11160</name>
    <name evidence="3" type="ORF">PC117_g12210</name>
    <name evidence="4" type="ORF">PC118_g11625</name>
    <name evidence="5" type="ORF">PC129_g17241</name>
</gene>
<reference evidence="4" key="1">
    <citation type="submission" date="2018-10" db="EMBL/GenBank/DDBJ databases">
        <title>Effector identification in a new, highly contiguous assembly of the strawberry crown rot pathogen Phytophthora cactorum.</title>
        <authorList>
            <person name="Armitage A.D."/>
            <person name="Nellist C.F."/>
            <person name="Bates H."/>
            <person name="Vickerstaff R.J."/>
            <person name="Harrison R.J."/>
        </authorList>
    </citation>
    <scope>NUCLEOTIDE SEQUENCE</scope>
    <source>
        <strain evidence="1">15-7</strain>
        <strain evidence="2">4032</strain>
        <strain evidence="3">4040</strain>
        <strain evidence="4">P415</strain>
        <strain evidence="5">P421</strain>
    </source>
</reference>
<name>A0A8T1LBN0_9STRA</name>
<sequence>MAHRQTTPLADTHLNLNGFTAAMLIVRERVVAQAEQSMQQAGGEIDDDEEWFMLRYLVPLSLRLGARLLTQIRRCKELDLQLSSSQEPTAVAARQLLAANRAAVQLLHRHYSRRELHADIDGGTPILSIPKASAAPRRLAILTFRGLSMFTSDFNLLAPGSGLPALHFLLEAVNWISGSAHTEVVSFEKFQLLLVILAVLPLSAPNANLWASRTGESDSSGACQTGSRPLVEPLTAFFKKLAASPALVRVAAESNVGANEEGSDESGPTLTTTCSNPQSLFVLAVSSDGGNVSNN</sequence>
<dbReference type="EMBL" id="RCMG01000355">
    <property type="protein sequence ID" value="KAG2855902.1"/>
    <property type="molecule type" value="Genomic_DNA"/>
</dbReference>
<dbReference type="EMBL" id="RCMI01000345">
    <property type="protein sequence ID" value="KAG2916101.1"/>
    <property type="molecule type" value="Genomic_DNA"/>
</dbReference>
<evidence type="ECO:0000313" key="6">
    <source>
        <dbReference type="Proteomes" id="UP000697107"/>
    </source>
</evidence>
<evidence type="ECO:0000313" key="5">
    <source>
        <dbReference type="EMBL" id="KAG3211784.1"/>
    </source>
</evidence>
<dbReference type="Proteomes" id="UP000736787">
    <property type="component" value="Unassembled WGS sequence"/>
</dbReference>